<dbReference type="PANTHER" id="PTHR46066">
    <property type="entry name" value="CHITINASE DOMAIN-CONTAINING PROTEIN 1 FAMILY MEMBER"/>
    <property type="match status" value="1"/>
</dbReference>
<dbReference type="Proteomes" id="UP000295632">
    <property type="component" value="Unassembled WGS sequence"/>
</dbReference>
<dbReference type="InterPro" id="IPR029070">
    <property type="entry name" value="Chitinase_insertion_sf"/>
</dbReference>
<dbReference type="PROSITE" id="PS51910">
    <property type="entry name" value="GH18_2"/>
    <property type="match status" value="1"/>
</dbReference>
<dbReference type="PANTHER" id="PTHR46066:SF2">
    <property type="entry name" value="CHITINASE DOMAIN-CONTAINING PROTEIN 1"/>
    <property type="match status" value="1"/>
</dbReference>
<keyword evidence="1 3" id="KW-0378">Hydrolase</keyword>
<dbReference type="AlphaFoldDB" id="A0A4R6U0D6"/>
<accession>A0A4R6U0D6</accession>
<organism evidence="6 7">
    <name type="scientific">Aureibacillus halotolerans</name>
    <dbReference type="NCBI Taxonomy" id="1508390"/>
    <lineage>
        <taxon>Bacteria</taxon>
        <taxon>Bacillati</taxon>
        <taxon>Bacillota</taxon>
        <taxon>Bacilli</taxon>
        <taxon>Bacillales</taxon>
        <taxon>Bacillaceae</taxon>
        <taxon>Aureibacillus</taxon>
    </lineage>
</organism>
<dbReference type="InterPro" id="IPR001223">
    <property type="entry name" value="Glyco_hydro18_cat"/>
</dbReference>
<evidence type="ECO:0000256" key="2">
    <source>
        <dbReference type="ARBA" id="ARBA00023295"/>
    </source>
</evidence>
<gene>
    <name evidence="6" type="ORF">EV213_107135</name>
</gene>
<keyword evidence="2 3" id="KW-0326">Glycosidase</keyword>
<evidence type="ECO:0000259" key="5">
    <source>
        <dbReference type="PROSITE" id="PS51910"/>
    </source>
</evidence>
<dbReference type="InterPro" id="IPR017853">
    <property type="entry name" value="GH"/>
</dbReference>
<dbReference type="InterPro" id="IPR011583">
    <property type="entry name" value="Chitinase_II/V-like_cat"/>
</dbReference>
<evidence type="ECO:0000313" key="7">
    <source>
        <dbReference type="Proteomes" id="UP000295632"/>
    </source>
</evidence>
<keyword evidence="7" id="KW-1185">Reference proteome</keyword>
<dbReference type="SUPFAM" id="SSF51445">
    <property type="entry name" value="(Trans)glycosidases"/>
    <property type="match status" value="1"/>
</dbReference>
<dbReference type="PROSITE" id="PS01095">
    <property type="entry name" value="GH18_1"/>
    <property type="match status" value="1"/>
</dbReference>
<dbReference type="Pfam" id="PF00704">
    <property type="entry name" value="Glyco_hydro_18"/>
    <property type="match status" value="1"/>
</dbReference>
<dbReference type="GO" id="GO:0008061">
    <property type="term" value="F:chitin binding"/>
    <property type="evidence" value="ECO:0007669"/>
    <property type="project" value="InterPro"/>
</dbReference>
<dbReference type="GO" id="GO:0004553">
    <property type="term" value="F:hydrolase activity, hydrolyzing O-glycosyl compounds"/>
    <property type="evidence" value="ECO:0007669"/>
    <property type="project" value="InterPro"/>
</dbReference>
<dbReference type="Gene3D" id="3.20.20.80">
    <property type="entry name" value="Glycosidases"/>
    <property type="match status" value="1"/>
</dbReference>
<name>A0A4R6U0D6_9BACI</name>
<dbReference type="GO" id="GO:0005975">
    <property type="term" value="P:carbohydrate metabolic process"/>
    <property type="evidence" value="ECO:0007669"/>
    <property type="project" value="InterPro"/>
</dbReference>
<comment type="caution">
    <text evidence="6">The sequence shown here is derived from an EMBL/GenBank/DDBJ whole genome shotgun (WGS) entry which is preliminary data.</text>
</comment>
<proteinExistence type="inferred from homology"/>
<evidence type="ECO:0000313" key="6">
    <source>
        <dbReference type="EMBL" id="TDQ39768.1"/>
    </source>
</evidence>
<dbReference type="Gene3D" id="3.10.50.10">
    <property type="match status" value="1"/>
</dbReference>
<evidence type="ECO:0000256" key="1">
    <source>
        <dbReference type="ARBA" id="ARBA00022801"/>
    </source>
</evidence>
<reference evidence="6 7" key="1">
    <citation type="submission" date="2019-03" db="EMBL/GenBank/DDBJ databases">
        <title>Genomic Encyclopedia of Type Strains, Phase IV (KMG-IV): sequencing the most valuable type-strain genomes for metagenomic binning, comparative biology and taxonomic classification.</title>
        <authorList>
            <person name="Goeker M."/>
        </authorList>
    </citation>
    <scope>NUCLEOTIDE SEQUENCE [LARGE SCALE GENOMIC DNA]</scope>
    <source>
        <strain evidence="6 7">DSM 28697</strain>
    </source>
</reference>
<evidence type="ECO:0000256" key="3">
    <source>
        <dbReference type="RuleBase" id="RU000489"/>
    </source>
</evidence>
<dbReference type="EMBL" id="SNYJ01000007">
    <property type="protein sequence ID" value="TDQ39768.1"/>
    <property type="molecule type" value="Genomic_DNA"/>
</dbReference>
<sequence length="554" mass="62123">MLGFLLTTLAVVYLFLFPPASNEKVQYPLPEHPIVFENAIYSSSAQASNAGLLVPLDFVKDALRLPMTYDTASDSILFTTRHHIYQFPVAKAQYIKDGQLVETPSTVVEKHGDSLFIRPSILPEEDIPFVFTSPENSDALFIYHVEGTVANVSVEEENVDQRRLRTGTSLQNPYVAEALPGERLFLINEGPSFSEVRMPSGISGYLSNDVLTTPETTTITSAYQQEERFTPGVASEEVINMTWEAVYSANPDTTTIPPMPGVNVVSPTWFALETEAGDLSSKASTSYMNWANDRGYEVWAVVTNDFDPDKTAAALQAYSTRTHMVDQLVAFAKEYQLDGINIDFENVNEEDGPLVTQFVRELTPRLHKEGFTVSMDITFISNSGNWSAFYERDKLTSVVDYMVVMAYDEHWGSSPEAGSVSSLPWVEGHLQRLLEVVPNERLILGIPFYARIWEEQTTANGNIEVSSSAHSMDGIEAWMEERGLTSTYDDQTGQDYAEYQEEGTHYKVWMENETSLQKRVDLMHAYELAGVASWTRSLGSDEIWQVLENALNEE</sequence>
<dbReference type="InterPro" id="IPR001579">
    <property type="entry name" value="Glyco_hydro_18_chit_AS"/>
</dbReference>
<protein>
    <submittedName>
        <fullName evidence="6">Spore germination protein YaaH</fullName>
    </submittedName>
</protein>
<feature type="domain" description="GH18" evidence="5">
    <location>
        <begin position="237"/>
        <end position="554"/>
    </location>
</feature>
<evidence type="ECO:0000256" key="4">
    <source>
        <dbReference type="RuleBase" id="RU004453"/>
    </source>
</evidence>
<comment type="similarity">
    <text evidence="4">Belongs to the glycosyl hydrolase 18 family.</text>
</comment>
<dbReference type="SMART" id="SM00636">
    <property type="entry name" value="Glyco_18"/>
    <property type="match status" value="1"/>
</dbReference>